<dbReference type="Proteomes" id="UP001163046">
    <property type="component" value="Unassembled WGS sequence"/>
</dbReference>
<dbReference type="Pfam" id="PF20694">
    <property type="entry name" value="TRADD-like_N"/>
    <property type="match status" value="1"/>
</dbReference>
<dbReference type="EMBL" id="MU826881">
    <property type="protein sequence ID" value="KAJ7369888.1"/>
    <property type="molecule type" value="Genomic_DNA"/>
</dbReference>
<keyword evidence="3" id="KW-1185">Reference proteome</keyword>
<evidence type="ECO:0000313" key="3">
    <source>
        <dbReference type="Proteomes" id="UP001163046"/>
    </source>
</evidence>
<feature type="domain" description="TRADD-like N-terminal" evidence="1">
    <location>
        <begin position="47"/>
        <end position="110"/>
    </location>
</feature>
<comment type="caution">
    <text evidence="2">The sequence shown here is derived from an EMBL/GenBank/DDBJ whole genome shotgun (WGS) entry which is preliminary data.</text>
</comment>
<feature type="non-terminal residue" evidence="2">
    <location>
        <position position="1"/>
    </location>
</feature>
<sequence length="215" mass="24354">QAVAVLPYARYAGERLIGIVTPHCTFRNAAGGIVAVTTWMILRRSSNLKEFVSTFTETVLPAANTLRAISEGSLCFTVQAENSSALEALWESYQNGTFERNLQEFLVTEEIKQLADGDVMVTVQIDEQEYKNAIFDLIITESTQETKVEERKRLKSRTSSDSDLYCHSRGKETVLESREETLQDTEFGSFIRRVARVEKYLENLPETYSTMAENN</sequence>
<proteinExistence type="predicted"/>
<evidence type="ECO:0000313" key="2">
    <source>
        <dbReference type="EMBL" id="KAJ7369888.1"/>
    </source>
</evidence>
<protein>
    <recommendedName>
        <fullName evidence="1">TRADD-like N-terminal domain-containing protein</fullName>
    </recommendedName>
</protein>
<dbReference type="InterPro" id="IPR049341">
    <property type="entry name" value="TRADD-like_N"/>
</dbReference>
<organism evidence="2 3">
    <name type="scientific">Desmophyllum pertusum</name>
    <dbReference type="NCBI Taxonomy" id="174260"/>
    <lineage>
        <taxon>Eukaryota</taxon>
        <taxon>Metazoa</taxon>
        <taxon>Cnidaria</taxon>
        <taxon>Anthozoa</taxon>
        <taxon>Hexacorallia</taxon>
        <taxon>Scleractinia</taxon>
        <taxon>Caryophylliina</taxon>
        <taxon>Caryophylliidae</taxon>
        <taxon>Desmophyllum</taxon>
    </lineage>
</organism>
<accession>A0A9W9YUY6</accession>
<evidence type="ECO:0000259" key="1">
    <source>
        <dbReference type="Pfam" id="PF20694"/>
    </source>
</evidence>
<dbReference type="OrthoDB" id="5987712at2759"/>
<dbReference type="AlphaFoldDB" id="A0A9W9YUY6"/>
<reference evidence="2" key="1">
    <citation type="submission" date="2023-01" db="EMBL/GenBank/DDBJ databases">
        <title>Genome assembly of the deep-sea coral Lophelia pertusa.</title>
        <authorList>
            <person name="Herrera S."/>
            <person name="Cordes E."/>
        </authorList>
    </citation>
    <scope>NUCLEOTIDE SEQUENCE</scope>
    <source>
        <strain evidence="2">USNM1676648</strain>
        <tissue evidence="2">Polyp</tissue>
    </source>
</reference>
<gene>
    <name evidence="2" type="ORF">OS493_035781</name>
</gene>
<name>A0A9W9YUY6_9CNID</name>